<organism evidence="1 2">
    <name type="scientific">Candidatus Thiomargarita nelsonii</name>
    <dbReference type="NCBI Taxonomy" id="1003181"/>
    <lineage>
        <taxon>Bacteria</taxon>
        <taxon>Pseudomonadati</taxon>
        <taxon>Pseudomonadota</taxon>
        <taxon>Gammaproteobacteria</taxon>
        <taxon>Thiotrichales</taxon>
        <taxon>Thiotrichaceae</taxon>
        <taxon>Thiomargarita</taxon>
    </lineage>
</organism>
<accession>A0A4E0QR79</accession>
<evidence type="ECO:0000313" key="1">
    <source>
        <dbReference type="EMBL" id="TGO03208.1"/>
    </source>
</evidence>
<name>A0A4E0QR79_9GAMM</name>
<keyword evidence="2" id="KW-1185">Reference proteome</keyword>
<dbReference type="EMBL" id="JSZA02000033">
    <property type="protein sequence ID" value="TGO03208.1"/>
    <property type="molecule type" value="Genomic_DNA"/>
</dbReference>
<evidence type="ECO:0000313" key="2">
    <source>
        <dbReference type="Proteomes" id="UP000030428"/>
    </source>
</evidence>
<gene>
    <name evidence="1" type="ORF">PN36_10900</name>
</gene>
<evidence type="ECO:0008006" key="3">
    <source>
        <dbReference type="Google" id="ProtNLM"/>
    </source>
</evidence>
<comment type="caution">
    <text evidence="1">The sequence shown here is derived from an EMBL/GenBank/DDBJ whole genome shotgun (WGS) entry which is preliminary data.</text>
</comment>
<reference evidence="1 2" key="1">
    <citation type="journal article" date="2016" name="Front. Microbiol.">
        <title>Single-Cell (Meta-)Genomics of a Dimorphic Candidatus Thiomargarita nelsonii Reveals Genomic Plasticity.</title>
        <authorList>
            <person name="Flood B.E."/>
            <person name="Fliss P."/>
            <person name="Jones D.S."/>
            <person name="Dick G.J."/>
            <person name="Jain S."/>
            <person name="Kaster A.K."/>
            <person name="Winkel M."/>
            <person name="Mussmann M."/>
            <person name="Bailey J."/>
        </authorList>
    </citation>
    <scope>NUCLEOTIDE SEQUENCE [LARGE SCALE GENOMIC DNA]</scope>
    <source>
        <strain evidence="1">Hydrate Ridge</strain>
    </source>
</reference>
<dbReference type="Proteomes" id="UP000030428">
    <property type="component" value="Unassembled WGS sequence"/>
</dbReference>
<dbReference type="AlphaFoldDB" id="A0A4E0QR79"/>
<protein>
    <recommendedName>
        <fullName evidence="3">Type I restriction enzyme R protein N-terminal domain-containing protein</fullName>
    </recommendedName>
</protein>
<proteinExistence type="predicted"/>
<sequence>MPYGKFESVSEVARIFDIEVSGNKPFIDKLKIEIPKSDFKRIEKKLGDDLNFINETTICERIISPILELISDNYETLKIWSHVAYNVDKEKGLVGEPDYLIAPKTKYGDMDVPPLCVIEAKKDDFEEGWTQALAEMVATSLQGRKICYSVVTTGNTWEFGNLENQVFTREPTKFSATVNLQEIFEVLNWMFNLAKSHLEKE</sequence>